<dbReference type="InterPro" id="IPR051728">
    <property type="entry name" value="RING-FYVE_E3_ubiquitin-ligase"/>
</dbReference>
<dbReference type="PROSITE" id="PS00518">
    <property type="entry name" value="ZF_RING_1"/>
    <property type="match status" value="1"/>
</dbReference>
<comment type="caution">
    <text evidence="6">The sequence shown here is derived from an EMBL/GenBank/DDBJ whole genome shotgun (WGS) entry which is preliminary data.</text>
</comment>
<dbReference type="GO" id="GO:0070936">
    <property type="term" value="P:protein K48-linked ubiquitination"/>
    <property type="evidence" value="ECO:0007669"/>
    <property type="project" value="TreeGrafter"/>
</dbReference>
<dbReference type="CDD" id="cd15750">
    <property type="entry name" value="FYVE_CARP"/>
    <property type="match status" value="1"/>
</dbReference>
<dbReference type="InterPro" id="IPR057299">
    <property type="entry name" value="RNF34_RFFL_SAP"/>
</dbReference>
<keyword evidence="3" id="KW-0863">Zinc-finger</keyword>
<feature type="compositionally biased region" description="Polar residues" evidence="5">
    <location>
        <begin position="318"/>
        <end position="330"/>
    </location>
</feature>
<dbReference type="AlphaFoldDB" id="A0A8J1XNV4"/>
<dbReference type="InterPro" id="IPR011011">
    <property type="entry name" value="Znf_FYVE_PHD"/>
</dbReference>
<dbReference type="InterPro" id="IPR017907">
    <property type="entry name" value="Znf_RING_CS"/>
</dbReference>
<comment type="subcellular location">
    <subcellularLocation>
        <location evidence="1">Cell membrane</location>
        <topology evidence="1">Peripheral membrane protein</topology>
    </subcellularLocation>
</comment>
<proteinExistence type="predicted"/>
<feature type="region of interest" description="Disordered" evidence="5">
    <location>
        <begin position="305"/>
        <end position="330"/>
    </location>
</feature>
<dbReference type="CDD" id="cd16500">
    <property type="entry name" value="RING-HC_CARP"/>
    <property type="match status" value="1"/>
</dbReference>
<keyword evidence="2" id="KW-0479">Metal-binding</keyword>
<feature type="compositionally biased region" description="Polar residues" evidence="5">
    <location>
        <begin position="123"/>
        <end position="146"/>
    </location>
</feature>
<feature type="compositionally biased region" description="Polar residues" evidence="5">
    <location>
        <begin position="164"/>
        <end position="189"/>
    </location>
</feature>
<evidence type="ECO:0000256" key="2">
    <source>
        <dbReference type="ARBA" id="ARBA00022723"/>
    </source>
</evidence>
<dbReference type="SUPFAM" id="SSF57903">
    <property type="entry name" value="FYVE/PHD zinc finger"/>
    <property type="match status" value="1"/>
</dbReference>
<name>A0A8J1XNV4_OWEFU</name>
<evidence type="ECO:0000313" key="7">
    <source>
        <dbReference type="Proteomes" id="UP000749559"/>
    </source>
</evidence>
<sequence>MSCVACATDFTFFKRKKLCVECQHYYCSACIFKEVSRTITRRRCNKCRVLTKPNFSRHDLMQLKVRDLRQFLTQKNIGTNHCKEKNDLVELILCHSGNEWYAQEQAENQRRLDDLEARKQQHGFDNSTQDSDSGIQSENNAANHSDNVAVPNVAVHNTAEHDNTSSMEQNSQESDNLNPDSTFAQNSSATHQNTNSSSSPSTNETQSSHSNGTSSGEERLRARQRQEMEETLRRIGTELLDDENEADMRTPNQRAQLDDITEENNIPDLTVKQLKEILITNFVDYKGCVEKWELEERVRRLWLQKQDQKKKSSQSGSTNATNEESSSGSNTVDLDDNDMCKICMDAHIDCVLLECGHMITCTKCGKRLAECPICRQFVTRAIHIFKA</sequence>
<dbReference type="Pfam" id="PF22968">
    <property type="entry name" value="RNF34L-like_3rd"/>
    <property type="match status" value="1"/>
</dbReference>
<dbReference type="PANTHER" id="PTHR14879:SF15">
    <property type="entry name" value="E3 UBIQUITIN-PROTEIN LIGASE RIFIFYLIN-LIKE PROTEIN"/>
    <property type="match status" value="1"/>
</dbReference>
<dbReference type="OrthoDB" id="3045089at2759"/>
<dbReference type="PROSITE" id="PS50089">
    <property type="entry name" value="ZF_RING_2"/>
    <property type="match status" value="2"/>
</dbReference>
<dbReference type="SMART" id="SM00184">
    <property type="entry name" value="RING"/>
    <property type="match status" value="2"/>
</dbReference>
<evidence type="ECO:0000256" key="3">
    <source>
        <dbReference type="ARBA" id="ARBA00022771"/>
    </source>
</evidence>
<gene>
    <name evidence="6" type="ORF">OFUS_LOCUS25598</name>
</gene>
<dbReference type="PROSITE" id="PS50178">
    <property type="entry name" value="ZF_FYVE"/>
    <property type="match status" value="1"/>
</dbReference>
<feature type="region of interest" description="Disordered" evidence="5">
    <location>
        <begin position="121"/>
        <end position="147"/>
    </location>
</feature>
<dbReference type="InterPro" id="IPR036361">
    <property type="entry name" value="SAP_dom_sf"/>
</dbReference>
<dbReference type="InterPro" id="IPR001841">
    <property type="entry name" value="Znf_RING"/>
</dbReference>
<protein>
    <submittedName>
        <fullName evidence="6">Uncharacterized protein</fullName>
    </submittedName>
</protein>
<dbReference type="SUPFAM" id="SSF68906">
    <property type="entry name" value="SAP domain"/>
    <property type="match status" value="1"/>
</dbReference>
<reference evidence="6" key="1">
    <citation type="submission" date="2022-03" db="EMBL/GenBank/DDBJ databases">
        <authorList>
            <person name="Martin C."/>
        </authorList>
    </citation>
    <scope>NUCLEOTIDE SEQUENCE</scope>
</reference>
<dbReference type="Gene3D" id="3.30.40.10">
    <property type="entry name" value="Zinc/RING finger domain, C3HC4 (zinc finger)"/>
    <property type="match status" value="1"/>
</dbReference>
<dbReference type="EMBL" id="CAIIXF020000012">
    <property type="protein sequence ID" value="CAH1801859.1"/>
    <property type="molecule type" value="Genomic_DNA"/>
</dbReference>
<dbReference type="Gene3D" id="1.10.720.140">
    <property type="match status" value="1"/>
</dbReference>
<dbReference type="PANTHER" id="PTHR14879">
    <property type="entry name" value="CASPASE REGULATOR, RING FINGER DOMAIN-CONTAINING"/>
    <property type="match status" value="1"/>
</dbReference>
<feature type="compositionally biased region" description="Low complexity" evidence="5">
    <location>
        <begin position="190"/>
        <end position="210"/>
    </location>
</feature>
<dbReference type="GO" id="GO:1902042">
    <property type="term" value="P:negative regulation of extrinsic apoptotic signaling pathway via death domain receptors"/>
    <property type="evidence" value="ECO:0007669"/>
    <property type="project" value="TreeGrafter"/>
</dbReference>
<dbReference type="GO" id="GO:0005737">
    <property type="term" value="C:cytoplasm"/>
    <property type="evidence" value="ECO:0007669"/>
    <property type="project" value="TreeGrafter"/>
</dbReference>
<feature type="compositionally biased region" description="Basic and acidic residues" evidence="5">
    <location>
        <begin position="216"/>
        <end position="236"/>
    </location>
</feature>
<dbReference type="Pfam" id="PF13920">
    <property type="entry name" value="zf-C3HC4_3"/>
    <property type="match status" value="1"/>
</dbReference>
<dbReference type="InterPro" id="IPR055111">
    <property type="entry name" value="RNF34_RFFL_HeH"/>
</dbReference>
<dbReference type="InterPro" id="IPR017455">
    <property type="entry name" value="Znf_FYVE-rel"/>
</dbReference>
<keyword evidence="7" id="KW-1185">Reference proteome</keyword>
<evidence type="ECO:0000256" key="1">
    <source>
        <dbReference type="ARBA" id="ARBA00004202"/>
    </source>
</evidence>
<evidence type="ECO:0000313" key="6">
    <source>
        <dbReference type="EMBL" id="CAH1801859.1"/>
    </source>
</evidence>
<evidence type="ECO:0000256" key="5">
    <source>
        <dbReference type="SAM" id="MobiDB-lite"/>
    </source>
</evidence>
<dbReference type="FunFam" id="3.30.40.10:FF:000110">
    <property type="entry name" value="E3 ubiquitin-protein ligase RNF34 isoform X1"/>
    <property type="match status" value="1"/>
</dbReference>
<organism evidence="6 7">
    <name type="scientific">Owenia fusiformis</name>
    <name type="common">Polychaete worm</name>
    <dbReference type="NCBI Taxonomy" id="6347"/>
    <lineage>
        <taxon>Eukaryota</taxon>
        <taxon>Metazoa</taxon>
        <taxon>Spiralia</taxon>
        <taxon>Lophotrochozoa</taxon>
        <taxon>Annelida</taxon>
        <taxon>Polychaeta</taxon>
        <taxon>Sedentaria</taxon>
        <taxon>Canalipalpata</taxon>
        <taxon>Sabellida</taxon>
        <taxon>Oweniida</taxon>
        <taxon>Oweniidae</taxon>
        <taxon>Owenia</taxon>
    </lineage>
</organism>
<dbReference type="SUPFAM" id="SSF57850">
    <property type="entry name" value="RING/U-box"/>
    <property type="match status" value="1"/>
</dbReference>
<dbReference type="Pfam" id="PF23632">
    <property type="entry name" value="SAP_RNF34_RFFL"/>
    <property type="match status" value="1"/>
</dbReference>
<dbReference type="GO" id="GO:0005886">
    <property type="term" value="C:plasma membrane"/>
    <property type="evidence" value="ECO:0007669"/>
    <property type="project" value="UniProtKB-SubCell"/>
</dbReference>
<dbReference type="GO" id="GO:0008270">
    <property type="term" value="F:zinc ion binding"/>
    <property type="evidence" value="ECO:0007669"/>
    <property type="project" value="UniProtKB-KW"/>
</dbReference>
<dbReference type="GO" id="GO:0061630">
    <property type="term" value="F:ubiquitin protein ligase activity"/>
    <property type="evidence" value="ECO:0007669"/>
    <property type="project" value="TreeGrafter"/>
</dbReference>
<evidence type="ECO:0000256" key="4">
    <source>
        <dbReference type="ARBA" id="ARBA00022833"/>
    </source>
</evidence>
<keyword evidence="4" id="KW-0862">Zinc</keyword>
<dbReference type="GO" id="GO:0043161">
    <property type="term" value="P:proteasome-mediated ubiquitin-dependent protein catabolic process"/>
    <property type="evidence" value="ECO:0007669"/>
    <property type="project" value="TreeGrafter"/>
</dbReference>
<feature type="region of interest" description="Disordered" evidence="5">
    <location>
        <begin position="161"/>
        <end position="261"/>
    </location>
</feature>
<dbReference type="Proteomes" id="UP000749559">
    <property type="component" value="Unassembled WGS sequence"/>
</dbReference>
<accession>A0A8J1XNV4</accession>
<dbReference type="InterPro" id="IPR013083">
    <property type="entry name" value="Znf_RING/FYVE/PHD"/>
</dbReference>